<protein>
    <submittedName>
        <fullName evidence="1">Uncharacterized protein</fullName>
    </submittedName>
</protein>
<organism evidence="1 2">
    <name type="scientific">Escherichia coli</name>
    <dbReference type="NCBI Taxonomy" id="562"/>
    <lineage>
        <taxon>Bacteria</taxon>
        <taxon>Pseudomonadati</taxon>
        <taxon>Pseudomonadota</taxon>
        <taxon>Gammaproteobacteria</taxon>
        <taxon>Enterobacterales</taxon>
        <taxon>Enterobacteriaceae</taxon>
        <taxon>Escherichia</taxon>
    </lineage>
</organism>
<dbReference type="AlphaFoldDB" id="A0A377AJ88"/>
<reference evidence="1 2" key="1">
    <citation type="submission" date="2018-06" db="EMBL/GenBank/DDBJ databases">
        <authorList>
            <consortium name="Pathogen Informatics"/>
            <person name="Doyle S."/>
        </authorList>
    </citation>
    <scope>NUCLEOTIDE SEQUENCE [LARGE SCALE GENOMIC DNA]</scope>
    <source>
        <strain evidence="1 2">NCTC9075</strain>
    </source>
</reference>
<evidence type="ECO:0000313" key="2">
    <source>
        <dbReference type="Proteomes" id="UP000254181"/>
    </source>
</evidence>
<accession>A0A377AJ88</accession>
<dbReference type="Proteomes" id="UP000254181">
    <property type="component" value="Unassembled WGS sequence"/>
</dbReference>
<evidence type="ECO:0000313" key="1">
    <source>
        <dbReference type="EMBL" id="STL19588.1"/>
    </source>
</evidence>
<proteinExistence type="predicted"/>
<sequence length="37" mass="3985">MSTENLQPEHRDDGLPAKIAALASLQAIIARMASIHN</sequence>
<name>A0A377AJ88_ECOLX</name>
<gene>
    <name evidence="1" type="ORF">NCTC9075_00126</name>
</gene>
<dbReference type="EMBL" id="UGEM01000003">
    <property type="protein sequence ID" value="STL19588.1"/>
    <property type="molecule type" value="Genomic_DNA"/>
</dbReference>